<keyword evidence="4" id="KW-1185">Reference proteome</keyword>
<feature type="domain" description="Reverse transcriptase/retrotransposon-derived protein RNase H-like" evidence="2">
    <location>
        <begin position="157"/>
        <end position="236"/>
    </location>
</feature>
<dbReference type="AlphaFoldDB" id="A0AAD4W062"/>
<dbReference type="InterPro" id="IPR000477">
    <property type="entry name" value="RT_dom"/>
</dbReference>
<dbReference type="InterPro" id="IPR043128">
    <property type="entry name" value="Rev_trsase/Diguanyl_cyclase"/>
</dbReference>
<dbReference type="InterPro" id="IPR041577">
    <property type="entry name" value="RT_RNaseH_2"/>
</dbReference>
<dbReference type="Pfam" id="PF00078">
    <property type="entry name" value="RVT_1"/>
    <property type="match status" value="1"/>
</dbReference>
<dbReference type="Gene3D" id="3.30.70.270">
    <property type="match status" value="1"/>
</dbReference>
<dbReference type="Pfam" id="PF17919">
    <property type="entry name" value="RT_RNaseH_2"/>
    <property type="match status" value="1"/>
</dbReference>
<gene>
    <name evidence="3" type="ORF">L3X38_023623</name>
</gene>
<evidence type="ECO:0000259" key="1">
    <source>
        <dbReference type="Pfam" id="PF00078"/>
    </source>
</evidence>
<accession>A0AAD4W062</accession>
<name>A0AAD4W062_PRUDU</name>
<dbReference type="Gene3D" id="3.10.10.10">
    <property type="entry name" value="HIV Type 1 Reverse Transcriptase, subunit A, domain 1"/>
    <property type="match status" value="1"/>
</dbReference>
<organism evidence="3 4">
    <name type="scientific">Prunus dulcis</name>
    <name type="common">Almond</name>
    <name type="synonym">Amygdalus dulcis</name>
    <dbReference type="NCBI Taxonomy" id="3755"/>
    <lineage>
        <taxon>Eukaryota</taxon>
        <taxon>Viridiplantae</taxon>
        <taxon>Streptophyta</taxon>
        <taxon>Embryophyta</taxon>
        <taxon>Tracheophyta</taxon>
        <taxon>Spermatophyta</taxon>
        <taxon>Magnoliopsida</taxon>
        <taxon>eudicotyledons</taxon>
        <taxon>Gunneridae</taxon>
        <taxon>Pentapetalae</taxon>
        <taxon>rosids</taxon>
        <taxon>fabids</taxon>
        <taxon>Rosales</taxon>
        <taxon>Rosaceae</taxon>
        <taxon>Amygdaloideae</taxon>
        <taxon>Amygdaleae</taxon>
        <taxon>Prunus</taxon>
    </lineage>
</organism>
<dbReference type="Proteomes" id="UP001054821">
    <property type="component" value="Chromosome 4"/>
</dbReference>
<evidence type="ECO:0008006" key="5">
    <source>
        <dbReference type="Google" id="ProtNLM"/>
    </source>
</evidence>
<dbReference type="EMBL" id="JAJFAZ020000004">
    <property type="protein sequence ID" value="KAI5333492.1"/>
    <property type="molecule type" value="Genomic_DNA"/>
</dbReference>
<dbReference type="InterPro" id="IPR043502">
    <property type="entry name" value="DNA/RNA_pol_sf"/>
</dbReference>
<dbReference type="PANTHER" id="PTHR24559:SF431">
    <property type="entry name" value="RNA-DIRECTED DNA POLYMERASE HOMOLOG"/>
    <property type="match status" value="1"/>
</dbReference>
<evidence type="ECO:0000313" key="3">
    <source>
        <dbReference type="EMBL" id="KAI5333492.1"/>
    </source>
</evidence>
<reference evidence="3 4" key="1">
    <citation type="journal article" date="2022" name="G3 (Bethesda)">
        <title>Whole-genome sequence and methylome profiling of the almond [Prunus dulcis (Mill.) D.A. Webb] cultivar 'Nonpareil'.</title>
        <authorList>
            <person name="D'Amico-Willman K.M."/>
            <person name="Ouma W.Z."/>
            <person name="Meulia T."/>
            <person name="Sideli G.M."/>
            <person name="Gradziel T.M."/>
            <person name="Fresnedo-Ramirez J."/>
        </authorList>
    </citation>
    <scope>NUCLEOTIDE SEQUENCE [LARGE SCALE GENOMIC DNA]</scope>
    <source>
        <strain evidence="3">Clone GOH B32 T37-40</strain>
    </source>
</reference>
<dbReference type="InterPro" id="IPR053134">
    <property type="entry name" value="RNA-dir_DNA_polymerase"/>
</dbReference>
<dbReference type="PANTHER" id="PTHR24559">
    <property type="entry name" value="TRANSPOSON TY3-I GAG-POL POLYPROTEIN"/>
    <property type="match status" value="1"/>
</dbReference>
<protein>
    <recommendedName>
        <fullName evidence="5">Transposable element protein</fullName>
    </recommendedName>
</protein>
<sequence length="246" mass="27974">MNAYSGYNQIFMHPEDQAHTSFVTDCGLYSYKVMPFDLKNVGPTYQRMVNSLFAPLIGNTMEVYIDDMLVKSCTADHHIPNHSTMFTILKQDIMRLNPPNVYSGWLQQIPWLYDQPERPLTTAPYSSRPSRVASEALPGLPSVTRLSANSRSIWAGPFIVNPKPGDILMVYLSVSITAVSYVLIRPRDNAEYLVHYVSKALQDAEVRYPNIEKLAFALVVSARRLRPYFQAHTIHVLTNQPLRQVL</sequence>
<feature type="domain" description="Reverse transcriptase" evidence="1">
    <location>
        <begin position="4"/>
        <end position="98"/>
    </location>
</feature>
<evidence type="ECO:0000259" key="2">
    <source>
        <dbReference type="Pfam" id="PF17919"/>
    </source>
</evidence>
<evidence type="ECO:0000313" key="4">
    <source>
        <dbReference type="Proteomes" id="UP001054821"/>
    </source>
</evidence>
<dbReference type="SUPFAM" id="SSF56672">
    <property type="entry name" value="DNA/RNA polymerases"/>
    <property type="match status" value="1"/>
</dbReference>
<dbReference type="CDD" id="cd01647">
    <property type="entry name" value="RT_LTR"/>
    <property type="match status" value="1"/>
</dbReference>
<proteinExistence type="predicted"/>
<comment type="caution">
    <text evidence="3">The sequence shown here is derived from an EMBL/GenBank/DDBJ whole genome shotgun (WGS) entry which is preliminary data.</text>
</comment>